<reference evidence="1 2" key="1">
    <citation type="submission" date="2021-06" db="EMBL/GenBank/DDBJ databases">
        <title>Caerostris extrusa draft genome.</title>
        <authorList>
            <person name="Kono N."/>
            <person name="Arakawa K."/>
        </authorList>
    </citation>
    <scope>NUCLEOTIDE SEQUENCE [LARGE SCALE GENOMIC DNA]</scope>
</reference>
<proteinExistence type="predicted"/>
<dbReference type="AlphaFoldDB" id="A0AAV4QIS1"/>
<dbReference type="EMBL" id="BPLR01006449">
    <property type="protein sequence ID" value="GIY09953.1"/>
    <property type="molecule type" value="Genomic_DNA"/>
</dbReference>
<sequence length="100" mass="11551">MMPQSESRAVTLLTGVKQFGQTEQTLQQWEFVLTTRRTSPYHRLEMTQPYTSLPLQNPPTQWVLDDHYGPLQTPQLVSRLPCLACISRNLKNLLANFRPP</sequence>
<comment type="caution">
    <text evidence="1">The sequence shown here is derived from an EMBL/GenBank/DDBJ whole genome shotgun (WGS) entry which is preliminary data.</text>
</comment>
<protein>
    <submittedName>
        <fullName evidence="1">Uncharacterized protein</fullName>
    </submittedName>
</protein>
<evidence type="ECO:0000313" key="1">
    <source>
        <dbReference type="EMBL" id="GIY09953.1"/>
    </source>
</evidence>
<name>A0AAV4QIS1_CAEEX</name>
<dbReference type="Proteomes" id="UP001054945">
    <property type="component" value="Unassembled WGS sequence"/>
</dbReference>
<evidence type="ECO:0000313" key="2">
    <source>
        <dbReference type="Proteomes" id="UP001054945"/>
    </source>
</evidence>
<gene>
    <name evidence="1" type="ORF">CEXT_178311</name>
</gene>
<organism evidence="1 2">
    <name type="scientific">Caerostris extrusa</name>
    <name type="common">Bark spider</name>
    <name type="synonym">Caerostris bankana</name>
    <dbReference type="NCBI Taxonomy" id="172846"/>
    <lineage>
        <taxon>Eukaryota</taxon>
        <taxon>Metazoa</taxon>
        <taxon>Ecdysozoa</taxon>
        <taxon>Arthropoda</taxon>
        <taxon>Chelicerata</taxon>
        <taxon>Arachnida</taxon>
        <taxon>Araneae</taxon>
        <taxon>Araneomorphae</taxon>
        <taxon>Entelegynae</taxon>
        <taxon>Araneoidea</taxon>
        <taxon>Araneidae</taxon>
        <taxon>Caerostris</taxon>
    </lineage>
</organism>
<keyword evidence="2" id="KW-1185">Reference proteome</keyword>
<accession>A0AAV4QIS1</accession>